<dbReference type="AlphaFoldDB" id="A0AAV8V4S4"/>
<organism evidence="2 3">
    <name type="scientific">Rhodosorus marinus</name>
    <dbReference type="NCBI Taxonomy" id="101924"/>
    <lineage>
        <taxon>Eukaryota</taxon>
        <taxon>Rhodophyta</taxon>
        <taxon>Stylonematophyceae</taxon>
        <taxon>Stylonematales</taxon>
        <taxon>Stylonemataceae</taxon>
        <taxon>Rhodosorus</taxon>
    </lineage>
</organism>
<dbReference type="EMBL" id="JAMWBK010000001">
    <property type="protein sequence ID" value="KAJ8908742.1"/>
    <property type="molecule type" value="Genomic_DNA"/>
</dbReference>
<evidence type="ECO:0000256" key="1">
    <source>
        <dbReference type="SAM" id="Phobius"/>
    </source>
</evidence>
<reference evidence="2 3" key="1">
    <citation type="journal article" date="2023" name="Nat. Commun.">
        <title>Origin of minicircular mitochondrial genomes in red algae.</title>
        <authorList>
            <person name="Lee Y."/>
            <person name="Cho C.H."/>
            <person name="Lee Y.M."/>
            <person name="Park S.I."/>
            <person name="Yang J.H."/>
            <person name="West J.A."/>
            <person name="Bhattacharya D."/>
            <person name="Yoon H.S."/>
        </authorList>
    </citation>
    <scope>NUCLEOTIDE SEQUENCE [LARGE SCALE GENOMIC DNA]</scope>
    <source>
        <strain evidence="2 3">CCMP1338</strain>
        <tissue evidence="2">Whole cell</tissue>
    </source>
</reference>
<evidence type="ECO:0000313" key="2">
    <source>
        <dbReference type="EMBL" id="KAJ8908742.1"/>
    </source>
</evidence>
<comment type="caution">
    <text evidence="2">The sequence shown here is derived from an EMBL/GenBank/DDBJ whole genome shotgun (WGS) entry which is preliminary data.</text>
</comment>
<name>A0AAV8V4S4_9RHOD</name>
<keyword evidence="1" id="KW-0472">Membrane</keyword>
<protein>
    <submittedName>
        <fullName evidence="2">Uncharacterized protein</fullName>
    </submittedName>
</protein>
<sequence length="95" mass="11259">MFNRYDPENNEWVESERRYQEELRRAYREDSWAESDGYRRSSYNSRRHGAPGFWRRNRNALFLGVGGALVFGVPGAVVGTFYGVYSDKKRNYNSY</sequence>
<accession>A0AAV8V4S4</accession>
<gene>
    <name evidence="2" type="ORF">NDN08_005447</name>
</gene>
<keyword evidence="1" id="KW-0812">Transmembrane</keyword>
<feature type="transmembrane region" description="Helical" evidence="1">
    <location>
        <begin position="60"/>
        <end position="85"/>
    </location>
</feature>
<proteinExistence type="predicted"/>
<keyword evidence="1" id="KW-1133">Transmembrane helix</keyword>
<evidence type="ECO:0000313" key="3">
    <source>
        <dbReference type="Proteomes" id="UP001157974"/>
    </source>
</evidence>
<dbReference type="Proteomes" id="UP001157974">
    <property type="component" value="Unassembled WGS sequence"/>
</dbReference>
<keyword evidence="3" id="KW-1185">Reference proteome</keyword>